<reference evidence="10" key="1">
    <citation type="submission" date="2017-02" db="UniProtKB">
        <authorList>
            <consortium name="WormBaseParasite"/>
        </authorList>
    </citation>
    <scope>IDENTIFICATION</scope>
</reference>
<organism evidence="10">
    <name type="scientific">Rodentolepis nana</name>
    <name type="common">Dwarf tapeworm</name>
    <name type="synonym">Hymenolepis nana</name>
    <dbReference type="NCBI Taxonomy" id="102285"/>
    <lineage>
        <taxon>Eukaryota</taxon>
        <taxon>Metazoa</taxon>
        <taxon>Spiralia</taxon>
        <taxon>Lophotrochozoa</taxon>
        <taxon>Platyhelminthes</taxon>
        <taxon>Cestoda</taxon>
        <taxon>Eucestoda</taxon>
        <taxon>Cyclophyllidea</taxon>
        <taxon>Hymenolepididae</taxon>
        <taxon>Rodentolepis</taxon>
    </lineage>
</organism>
<dbReference type="Proteomes" id="UP000278807">
    <property type="component" value="Unassembled WGS sequence"/>
</dbReference>
<dbReference type="STRING" id="102285.A0A0R3TQ97"/>
<dbReference type="OrthoDB" id="430207at2759"/>
<evidence type="ECO:0000256" key="6">
    <source>
        <dbReference type="ARBA" id="ARBA00049743"/>
    </source>
</evidence>
<reference evidence="8 9" key="2">
    <citation type="submission" date="2018-11" db="EMBL/GenBank/DDBJ databases">
        <authorList>
            <consortium name="Pathogen Informatics"/>
        </authorList>
    </citation>
    <scope>NUCLEOTIDE SEQUENCE [LARGE SCALE GENOMIC DNA]</scope>
</reference>
<dbReference type="AlphaFoldDB" id="A0A0R3TQ97"/>
<protein>
    <recommendedName>
        <fullName evidence="6">Mitochondrial inner membrane protein Mpv17</fullName>
    </recommendedName>
</protein>
<evidence type="ECO:0000256" key="5">
    <source>
        <dbReference type="ARBA" id="ARBA00023136"/>
    </source>
</evidence>
<keyword evidence="9" id="KW-1185">Reference proteome</keyword>
<dbReference type="GO" id="GO:0015267">
    <property type="term" value="F:channel activity"/>
    <property type="evidence" value="ECO:0007669"/>
    <property type="project" value="TreeGrafter"/>
</dbReference>
<feature type="transmembrane region" description="Helical" evidence="7">
    <location>
        <begin position="123"/>
        <end position="142"/>
    </location>
</feature>
<dbReference type="EMBL" id="UZAE01012715">
    <property type="protein sequence ID" value="VDO06335.1"/>
    <property type="molecule type" value="Genomic_DNA"/>
</dbReference>
<accession>A0A0R3TQ97</accession>
<feature type="transmembrane region" description="Helical" evidence="7">
    <location>
        <begin position="53"/>
        <end position="74"/>
    </location>
</feature>
<feature type="transmembrane region" description="Helical" evidence="7">
    <location>
        <begin position="154"/>
        <end position="173"/>
    </location>
</feature>
<evidence type="ECO:0000256" key="2">
    <source>
        <dbReference type="ARBA" id="ARBA00006824"/>
    </source>
</evidence>
<keyword evidence="4 7" id="KW-1133">Transmembrane helix</keyword>
<evidence type="ECO:0000313" key="9">
    <source>
        <dbReference type="Proteomes" id="UP000278807"/>
    </source>
</evidence>
<dbReference type="WBParaSite" id="HNAJ_0000970701-mRNA-1">
    <property type="protein sequence ID" value="HNAJ_0000970701-mRNA-1"/>
    <property type="gene ID" value="HNAJ_0000970701"/>
</dbReference>
<sequence>MSMFIKLYQGYSNLLLKYPLSTQSISTGIIMGGGDIIAQKIVERREWDVSRTLKFGGIGVFLIGPTLNFWYAFLDRFYKGQGAVRTLKMVATDQVVMAPVLVGSIIGLTGFTRNWSMEEAKRGLSASYVSALQTNWMVWFPAQFINFTFVPVHFRLFVVNFVALFWNSFLSYVSQQKKMEGKSE</sequence>
<dbReference type="Pfam" id="PF04117">
    <property type="entry name" value="Mpv17_PMP22"/>
    <property type="match status" value="1"/>
</dbReference>
<dbReference type="GO" id="GO:0016020">
    <property type="term" value="C:membrane"/>
    <property type="evidence" value="ECO:0007669"/>
    <property type="project" value="UniProtKB-SubCell"/>
</dbReference>
<dbReference type="InterPro" id="IPR007248">
    <property type="entry name" value="Mpv17_PMP22"/>
</dbReference>
<dbReference type="PANTHER" id="PTHR11266">
    <property type="entry name" value="PEROXISOMAL MEMBRANE PROTEIN 2, PXMP2 MPV17"/>
    <property type="match status" value="1"/>
</dbReference>
<evidence type="ECO:0000313" key="8">
    <source>
        <dbReference type="EMBL" id="VDO06335.1"/>
    </source>
</evidence>
<gene>
    <name evidence="8" type="ORF">HNAJ_LOCUS9702</name>
</gene>
<keyword evidence="3 7" id="KW-0812">Transmembrane</keyword>
<evidence type="ECO:0000313" key="10">
    <source>
        <dbReference type="WBParaSite" id="HNAJ_0000970701-mRNA-1"/>
    </source>
</evidence>
<dbReference type="GO" id="GO:0005739">
    <property type="term" value="C:mitochondrion"/>
    <property type="evidence" value="ECO:0007669"/>
    <property type="project" value="TreeGrafter"/>
</dbReference>
<comment type="subcellular location">
    <subcellularLocation>
        <location evidence="1">Membrane</location>
        <topology evidence="1">Multi-pass membrane protein</topology>
    </subcellularLocation>
</comment>
<proteinExistence type="inferred from homology"/>
<evidence type="ECO:0000256" key="3">
    <source>
        <dbReference type="ARBA" id="ARBA00022692"/>
    </source>
</evidence>
<comment type="similarity">
    <text evidence="2 7">Belongs to the peroxisomal membrane protein PXMP2/4 family.</text>
</comment>
<evidence type="ECO:0000256" key="7">
    <source>
        <dbReference type="RuleBase" id="RU363053"/>
    </source>
</evidence>
<name>A0A0R3TQ97_RODNA</name>
<dbReference type="PANTHER" id="PTHR11266:SF17">
    <property type="entry name" value="PROTEIN MPV17"/>
    <property type="match status" value="1"/>
</dbReference>
<keyword evidence="5 7" id="KW-0472">Membrane</keyword>
<evidence type="ECO:0000256" key="4">
    <source>
        <dbReference type="ARBA" id="ARBA00022989"/>
    </source>
</evidence>
<feature type="transmembrane region" description="Helical" evidence="7">
    <location>
        <begin position="94"/>
        <end position="111"/>
    </location>
</feature>
<dbReference type="GO" id="GO:1901858">
    <property type="term" value="P:regulation of mitochondrial DNA metabolic process"/>
    <property type="evidence" value="ECO:0007669"/>
    <property type="project" value="TreeGrafter"/>
</dbReference>
<evidence type="ECO:0000256" key="1">
    <source>
        <dbReference type="ARBA" id="ARBA00004141"/>
    </source>
</evidence>